<dbReference type="AlphaFoldDB" id="A0AAV9UG16"/>
<evidence type="ECO:0000259" key="9">
    <source>
        <dbReference type="PROSITE" id="PS50235"/>
    </source>
</evidence>
<dbReference type="GO" id="GO:0005829">
    <property type="term" value="C:cytosol"/>
    <property type="evidence" value="ECO:0007669"/>
    <property type="project" value="TreeGrafter"/>
</dbReference>
<dbReference type="InterPro" id="IPR038765">
    <property type="entry name" value="Papain-like_cys_pep_sf"/>
</dbReference>
<comment type="caution">
    <text evidence="10">The sequence shown here is derived from an EMBL/GenBank/DDBJ whole genome shotgun (WGS) entry which is preliminary data.</text>
</comment>
<dbReference type="EC" id="3.4.19.12" evidence="7"/>
<keyword evidence="5 7" id="KW-0378">Hydrolase</keyword>
<dbReference type="PROSITE" id="PS50235">
    <property type="entry name" value="USP_3"/>
    <property type="match status" value="1"/>
</dbReference>
<dbReference type="PROSITE" id="PS00972">
    <property type="entry name" value="USP_1"/>
    <property type="match status" value="1"/>
</dbReference>
<reference evidence="10 11" key="1">
    <citation type="submission" date="2019-10" db="EMBL/GenBank/DDBJ databases">
        <authorList>
            <person name="Palmer J.M."/>
        </authorList>
    </citation>
    <scope>NUCLEOTIDE SEQUENCE [LARGE SCALE GENOMIC DNA]</scope>
    <source>
        <strain evidence="10 11">TWF696</strain>
    </source>
</reference>
<evidence type="ECO:0000313" key="11">
    <source>
        <dbReference type="Proteomes" id="UP001375240"/>
    </source>
</evidence>
<evidence type="ECO:0000256" key="3">
    <source>
        <dbReference type="ARBA" id="ARBA00022670"/>
    </source>
</evidence>
<dbReference type="Pfam" id="PF00443">
    <property type="entry name" value="UCH"/>
    <property type="match status" value="1"/>
</dbReference>
<organism evidence="10 11">
    <name type="scientific">Orbilia brochopaga</name>
    <dbReference type="NCBI Taxonomy" id="3140254"/>
    <lineage>
        <taxon>Eukaryota</taxon>
        <taxon>Fungi</taxon>
        <taxon>Dikarya</taxon>
        <taxon>Ascomycota</taxon>
        <taxon>Pezizomycotina</taxon>
        <taxon>Orbiliomycetes</taxon>
        <taxon>Orbiliales</taxon>
        <taxon>Orbiliaceae</taxon>
        <taxon>Orbilia</taxon>
    </lineage>
</organism>
<feature type="compositionally biased region" description="Basic residues" evidence="8">
    <location>
        <begin position="314"/>
        <end position="324"/>
    </location>
</feature>
<keyword evidence="11" id="KW-1185">Reference proteome</keyword>
<name>A0AAV9UG16_9PEZI</name>
<feature type="compositionally biased region" description="Low complexity" evidence="8">
    <location>
        <begin position="224"/>
        <end position="261"/>
    </location>
</feature>
<keyword evidence="6 7" id="KW-0788">Thiol protease</keyword>
<dbReference type="InterPro" id="IPR001394">
    <property type="entry name" value="Peptidase_C19_UCH"/>
</dbReference>
<evidence type="ECO:0000256" key="7">
    <source>
        <dbReference type="RuleBase" id="RU366025"/>
    </source>
</evidence>
<keyword evidence="3 7" id="KW-0645">Protease</keyword>
<evidence type="ECO:0000256" key="1">
    <source>
        <dbReference type="ARBA" id="ARBA00000707"/>
    </source>
</evidence>
<dbReference type="Proteomes" id="UP001375240">
    <property type="component" value="Unassembled WGS sequence"/>
</dbReference>
<dbReference type="InterPro" id="IPR028889">
    <property type="entry name" value="USP"/>
</dbReference>
<dbReference type="PROSITE" id="PS00973">
    <property type="entry name" value="USP_2"/>
    <property type="match status" value="1"/>
</dbReference>
<dbReference type="GO" id="GO:0006508">
    <property type="term" value="P:proteolysis"/>
    <property type="evidence" value="ECO:0007669"/>
    <property type="project" value="UniProtKB-KW"/>
</dbReference>
<dbReference type="GO" id="GO:0005634">
    <property type="term" value="C:nucleus"/>
    <property type="evidence" value="ECO:0007669"/>
    <property type="project" value="TreeGrafter"/>
</dbReference>
<dbReference type="PANTHER" id="PTHR24006:SF888">
    <property type="entry name" value="UBIQUITIN CARBOXYL-TERMINAL HYDROLASE 30"/>
    <property type="match status" value="1"/>
</dbReference>
<feature type="region of interest" description="Disordered" evidence="8">
    <location>
        <begin position="296"/>
        <end position="328"/>
    </location>
</feature>
<keyword evidence="4 7" id="KW-0833">Ubl conjugation pathway</keyword>
<feature type="region of interest" description="Disordered" evidence="8">
    <location>
        <begin position="222"/>
        <end position="269"/>
    </location>
</feature>
<dbReference type="Gene3D" id="3.90.70.10">
    <property type="entry name" value="Cysteine proteinases"/>
    <property type="match status" value="1"/>
</dbReference>
<comment type="catalytic activity">
    <reaction evidence="1 7">
        <text>Thiol-dependent hydrolysis of ester, thioester, amide, peptide and isopeptide bonds formed by the C-terminal Gly of ubiquitin (a 76-residue protein attached to proteins as an intracellular targeting signal).</text>
        <dbReference type="EC" id="3.4.19.12"/>
    </reaction>
</comment>
<dbReference type="GO" id="GO:0016579">
    <property type="term" value="P:protein deubiquitination"/>
    <property type="evidence" value="ECO:0007669"/>
    <property type="project" value="InterPro"/>
</dbReference>
<sequence length="807" mass="88939">MSTSTHSMAFSQYRRRHLFPPSSSSLHIHPFPSPPLTVTEPISPISQSSSSSSFHDFYPQTTALSSHRTSQFFFLDSQATMEPTGDIKPNGLATLRRATAYSPSDESAYQKIKSSMSLSVVLNAPSSTPPDCLSQTSEGAACGPFDGGFEESPDDGNSGERELPEFKSPPETPPQVHCHSHLSLQDLRPGTLDKLARAAEEDAEDWRHHDDKLRSQWAYGGVDATSSTTSSSTAASSTSSSSTLGSTTRSTPSRRLSLRSSQTVPPEVRKLMEEEEAERAKEVVPVQPRITLKFKGPSIADAPKPPVGLQPPVKRGRGRPRKHHPETGQLIPKKPVAAVADDQPVIKRRKLLSGAEIKRRQEAESVLSAATLPVVPITIDHALPQASADAIRPRKRRSVEEPIGHPHIHRKQKIVNTREERLPRPAMHEHSLGLSNLGATCYINVVVQMLAHTPALRDYFLACDFARAPADEYSRRPKAKPPKPKSQCVRRTRASEKTAEVLFPMLKGKLGEEFGKLIRELLFEEERKNGVASDQFWTALRANLEKEDDSPMDPNVVQDAHEFLILILEALAAEASPVVDGYTLAEIIDTSFAGTHATIFECNNCHATTRREDKCMELQVPICKKMPAHGGHLAPSSLLDHLANYALPEHGEWAPDAYVSPAGVPAKACPECGVDKGRSMRNTVRPKGKNVCIELKRFLWENGENRKVRGHVEFPLRDLDLSSCGDSAPIKLETDDGEPKDSTTLYDLYGVVVHKGDRSTTGHYIAFAKEGGQWLRFDDLKVHVVTEAEVARQDAYILMYEKQSVVA</sequence>
<evidence type="ECO:0000256" key="8">
    <source>
        <dbReference type="SAM" id="MobiDB-lite"/>
    </source>
</evidence>
<dbReference type="PANTHER" id="PTHR24006">
    <property type="entry name" value="UBIQUITIN CARBOXYL-TERMINAL HYDROLASE"/>
    <property type="match status" value="1"/>
</dbReference>
<accession>A0AAV9UG16</accession>
<dbReference type="SUPFAM" id="SSF54001">
    <property type="entry name" value="Cysteine proteinases"/>
    <property type="match status" value="1"/>
</dbReference>
<dbReference type="GO" id="GO:0004843">
    <property type="term" value="F:cysteine-type deubiquitinase activity"/>
    <property type="evidence" value="ECO:0007669"/>
    <property type="project" value="UniProtKB-UniRule"/>
</dbReference>
<evidence type="ECO:0000313" key="10">
    <source>
        <dbReference type="EMBL" id="KAK6340885.1"/>
    </source>
</evidence>
<dbReference type="InterPro" id="IPR050164">
    <property type="entry name" value="Peptidase_C19"/>
</dbReference>
<evidence type="ECO:0000256" key="5">
    <source>
        <dbReference type="ARBA" id="ARBA00022801"/>
    </source>
</evidence>
<evidence type="ECO:0000256" key="6">
    <source>
        <dbReference type="ARBA" id="ARBA00022807"/>
    </source>
</evidence>
<proteinExistence type="inferred from homology"/>
<evidence type="ECO:0000256" key="2">
    <source>
        <dbReference type="ARBA" id="ARBA00009085"/>
    </source>
</evidence>
<feature type="domain" description="USP" evidence="9">
    <location>
        <begin position="432"/>
        <end position="803"/>
    </location>
</feature>
<feature type="region of interest" description="Disordered" evidence="8">
    <location>
        <begin position="128"/>
        <end position="185"/>
    </location>
</feature>
<dbReference type="EMBL" id="JAVHNQ010000008">
    <property type="protein sequence ID" value="KAK6340885.1"/>
    <property type="molecule type" value="Genomic_DNA"/>
</dbReference>
<evidence type="ECO:0000256" key="4">
    <source>
        <dbReference type="ARBA" id="ARBA00022786"/>
    </source>
</evidence>
<gene>
    <name evidence="10" type="primary">USP3</name>
    <name evidence="10" type="ORF">TWF696_009200</name>
</gene>
<dbReference type="InterPro" id="IPR018200">
    <property type="entry name" value="USP_CS"/>
</dbReference>
<protein>
    <recommendedName>
        <fullName evidence="7">Ubiquitin carboxyl-terminal hydrolase</fullName>
        <ecNumber evidence="7">3.4.19.12</ecNumber>
    </recommendedName>
</protein>
<comment type="similarity">
    <text evidence="2 7">Belongs to the peptidase C19 family.</text>
</comment>